<keyword evidence="2" id="KW-1185">Reference proteome</keyword>
<evidence type="ECO:0000313" key="2">
    <source>
        <dbReference type="Proteomes" id="UP000550401"/>
    </source>
</evidence>
<protein>
    <submittedName>
        <fullName evidence="1">Fe-S-cluster containining protein</fullName>
    </submittedName>
</protein>
<sequence length="101" mass="11134">MSRDRSVHCHDCDAVCCRLTVVLSAEDVVPSAYVVHRGDLDLMAHGEDGWCLALDRERMCCSIYAQRPAACRRFSMGGPYCLAERAAYAAGTRRIPITLIG</sequence>
<dbReference type="RefSeq" id="WP_182531832.1">
    <property type="nucleotide sequence ID" value="NZ_JACGXL010000005.1"/>
</dbReference>
<evidence type="ECO:0000313" key="1">
    <source>
        <dbReference type="EMBL" id="MBA8888783.1"/>
    </source>
</evidence>
<proteinExistence type="predicted"/>
<comment type="caution">
    <text evidence="1">The sequence shown here is derived from an EMBL/GenBank/DDBJ whole genome shotgun (WGS) entry which is preliminary data.</text>
</comment>
<reference evidence="1 2" key="1">
    <citation type="submission" date="2020-07" db="EMBL/GenBank/DDBJ databases">
        <title>Genomic Encyclopedia of Type Strains, Phase IV (KMG-V): Genome sequencing to study the core and pangenomes of soil and plant-associated prokaryotes.</title>
        <authorList>
            <person name="Whitman W."/>
        </authorList>
    </citation>
    <scope>NUCLEOTIDE SEQUENCE [LARGE SCALE GENOMIC DNA]</scope>
    <source>
        <strain evidence="1 2">RH2WT43</strain>
    </source>
</reference>
<dbReference type="InterPro" id="IPR005358">
    <property type="entry name" value="Puta_zinc/iron-chelating_dom"/>
</dbReference>
<dbReference type="AlphaFoldDB" id="A0A839F1E4"/>
<organism evidence="1 2">
    <name type="scientific">Dokdonella fugitiva</name>
    <dbReference type="NCBI Taxonomy" id="328517"/>
    <lineage>
        <taxon>Bacteria</taxon>
        <taxon>Pseudomonadati</taxon>
        <taxon>Pseudomonadota</taxon>
        <taxon>Gammaproteobacteria</taxon>
        <taxon>Lysobacterales</taxon>
        <taxon>Rhodanobacteraceae</taxon>
        <taxon>Dokdonella</taxon>
    </lineage>
</organism>
<dbReference type="EMBL" id="JACGXL010000005">
    <property type="protein sequence ID" value="MBA8888783.1"/>
    <property type="molecule type" value="Genomic_DNA"/>
</dbReference>
<dbReference type="Pfam" id="PF03692">
    <property type="entry name" value="CxxCxxCC"/>
    <property type="match status" value="1"/>
</dbReference>
<accession>A0A839F1E4</accession>
<gene>
    <name evidence="1" type="ORF">FHW12_003019</name>
</gene>
<name>A0A839F1E4_9GAMM</name>
<dbReference type="Proteomes" id="UP000550401">
    <property type="component" value="Unassembled WGS sequence"/>
</dbReference>